<dbReference type="RefSeq" id="WP_037976030.1">
    <property type="nucleotide sequence ID" value="NZ_JMKI01000031.1"/>
</dbReference>
<dbReference type="Gene3D" id="3.30.1600.10">
    <property type="entry name" value="SIR2/SIRT2 'Small Domain"/>
    <property type="match status" value="1"/>
</dbReference>
<dbReference type="InterPro" id="IPR026591">
    <property type="entry name" value="Sirtuin_cat_small_dom_sf"/>
</dbReference>
<dbReference type="SUPFAM" id="SSF52467">
    <property type="entry name" value="DHS-like NAD/FAD-binding domain"/>
    <property type="match status" value="1"/>
</dbReference>
<dbReference type="GO" id="GO:0017136">
    <property type="term" value="F:histone deacetylase activity, NAD-dependent"/>
    <property type="evidence" value="ECO:0007669"/>
    <property type="project" value="TreeGrafter"/>
</dbReference>
<feature type="binding site" evidence="4">
    <location>
        <position position="131"/>
    </location>
    <ligand>
        <name>Zn(2+)</name>
        <dbReference type="ChEBI" id="CHEBI:29105"/>
    </ligand>
</feature>
<feature type="domain" description="Deacetylase sirtuin-type" evidence="5">
    <location>
        <begin position="1"/>
        <end position="244"/>
    </location>
</feature>
<dbReference type="InterPro" id="IPR029035">
    <property type="entry name" value="DHS-like_NAD/FAD-binding_dom"/>
</dbReference>
<evidence type="ECO:0000256" key="3">
    <source>
        <dbReference type="ARBA" id="ARBA00023027"/>
    </source>
</evidence>
<feature type="binding site" evidence="4">
    <location>
        <position position="149"/>
    </location>
    <ligand>
        <name>Zn(2+)</name>
        <dbReference type="ChEBI" id="CHEBI:29105"/>
    </ligand>
</feature>
<evidence type="ECO:0000256" key="1">
    <source>
        <dbReference type="ARBA" id="ARBA00012928"/>
    </source>
</evidence>
<feature type="binding site" evidence="4">
    <location>
        <position position="128"/>
    </location>
    <ligand>
        <name>Zn(2+)</name>
        <dbReference type="ChEBI" id="CHEBI:29105"/>
    </ligand>
</feature>
<dbReference type="InterPro" id="IPR003000">
    <property type="entry name" value="Sirtuin"/>
</dbReference>
<keyword evidence="2" id="KW-0808">Transferase</keyword>
<dbReference type="AlphaFoldDB" id="A0A073IS34"/>
<feature type="active site" description="Proton acceptor" evidence="4">
    <location>
        <position position="120"/>
    </location>
</feature>
<organism evidence="6 7">
    <name type="scientific">Synergistes jonesii</name>
    <dbReference type="NCBI Taxonomy" id="2754"/>
    <lineage>
        <taxon>Bacteria</taxon>
        <taxon>Thermotogati</taxon>
        <taxon>Synergistota</taxon>
        <taxon>Synergistia</taxon>
        <taxon>Synergistales</taxon>
        <taxon>Synergistaceae</taxon>
        <taxon>Synergistes</taxon>
    </lineage>
</organism>
<dbReference type="STRING" id="2754.EH55_04655"/>
<accession>A0A073IS34</accession>
<evidence type="ECO:0000313" key="6">
    <source>
        <dbReference type="EMBL" id="KEJ92296.1"/>
    </source>
</evidence>
<dbReference type="InterPro" id="IPR050134">
    <property type="entry name" value="NAD-dep_sirtuin_deacylases"/>
</dbReference>
<keyword evidence="7" id="KW-1185">Reference proteome</keyword>
<gene>
    <name evidence="6" type="ORF">EH55_04655</name>
</gene>
<dbReference type="PATRIC" id="fig|2754.20.peg.112"/>
<dbReference type="PANTHER" id="PTHR11085:SF4">
    <property type="entry name" value="NAD-DEPENDENT PROTEIN DEACYLASE"/>
    <property type="match status" value="1"/>
</dbReference>
<feature type="binding site" evidence="4">
    <location>
        <position position="146"/>
    </location>
    <ligand>
        <name>Zn(2+)</name>
        <dbReference type="ChEBI" id="CHEBI:29105"/>
    </ligand>
</feature>
<keyword evidence="4" id="KW-0479">Metal-binding</keyword>
<keyword evidence="4" id="KW-0862">Zinc</keyword>
<dbReference type="GO" id="GO:0046872">
    <property type="term" value="F:metal ion binding"/>
    <property type="evidence" value="ECO:0007669"/>
    <property type="project" value="UniProtKB-KW"/>
</dbReference>
<dbReference type="PANTHER" id="PTHR11085">
    <property type="entry name" value="NAD-DEPENDENT PROTEIN DEACYLASE SIRTUIN-5, MITOCHONDRIAL-RELATED"/>
    <property type="match status" value="1"/>
</dbReference>
<evidence type="ECO:0000256" key="2">
    <source>
        <dbReference type="ARBA" id="ARBA00022679"/>
    </source>
</evidence>
<evidence type="ECO:0000313" key="7">
    <source>
        <dbReference type="Proteomes" id="UP000027665"/>
    </source>
</evidence>
<dbReference type="EC" id="2.3.1.286" evidence="1"/>
<dbReference type="GO" id="GO:0070403">
    <property type="term" value="F:NAD+ binding"/>
    <property type="evidence" value="ECO:0007669"/>
    <property type="project" value="InterPro"/>
</dbReference>
<evidence type="ECO:0000256" key="4">
    <source>
        <dbReference type="PROSITE-ProRule" id="PRU00236"/>
    </source>
</evidence>
<reference evidence="6 7" key="1">
    <citation type="submission" date="2014-04" db="EMBL/GenBank/DDBJ databases">
        <title>Draft Genome Sequence of Synergistes jonesii.</title>
        <authorList>
            <person name="Coil D.A."/>
            <person name="Eisen J.A."/>
            <person name="Holland-Moritz H.E."/>
        </authorList>
    </citation>
    <scope>NUCLEOTIDE SEQUENCE [LARGE SCALE GENOMIC DNA]</scope>
    <source>
        <strain evidence="6 7">78-1</strain>
    </source>
</reference>
<dbReference type="Pfam" id="PF02146">
    <property type="entry name" value="SIR2"/>
    <property type="match status" value="1"/>
</dbReference>
<dbReference type="OrthoDB" id="9800582at2"/>
<dbReference type="GeneID" id="90983591"/>
<dbReference type="Proteomes" id="UP000027665">
    <property type="component" value="Unassembled WGS sequence"/>
</dbReference>
<dbReference type="eggNOG" id="COG0846">
    <property type="taxonomic scope" value="Bacteria"/>
</dbReference>
<name>A0A073IS34_9BACT</name>
<dbReference type="NCBIfam" id="NF001753">
    <property type="entry name" value="PRK00481.1-3"/>
    <property type="match status" value="1"/>
</dbReference>
<dbReference type="InterPro" id="IPR026590">
    <property type="entry name" value="Ssirtuin_cat_dom"/>
</dbReference>
<evidence type="ECO:0000259" key="5">
    <source>
        <dbReference type="PROSITE" id="PS50305"/>
    </source>
</evidence>
<sequence>MNYEEKAKELARLVRAGDVVIFSGAGLSTESGLQDFRSKNGIWAHADPARLASVGALECNYDEFLEFYKARLYVPDEVKPNIGHKIVAKWEKEGCVKGVITQNIDRLHQRAGSVNVWELHGSLEPIKCHSCGKPGSNEDFLAGTPCKYCGGHLRPSVVLFGEMLPQRALEAADELSGSCKTFIVLGSSLVVSPANYFPRQAKMHGAKLAIVNLEETPLDGIADITVHEGIGAFLSDTEKYMRQQ</sequence>
<keyword evidence="3" id="KW-0520">NAD</keyword>
<dbReference type="EMBL" id="JMKI01000031">
    <property type="protein sequence ID" value="KEJ92296.1"/>
    <property type="molecule type" value="Genomic_DNA"/>
</dbReference>
<dbReference type="Gene3D" id="3.40.50.1220">
    <property type="entry name" value="TPP-binding domain"/>
    <property type="match status" value="1"/>
</dbReference>
<comment type="caution">
    <text evidence="6">The sequence shown here is derived from an EMBL/GenBank/DDBJ whole genome shotgun (WGS) entry which is preliminary data.</text>
</comment>
<proteinExistence type="predicted"/>
<dbReference type="PROSITE" id="PS50305">
    <property type="entry name" value="SIRTUIN"/>
    <property type="match status" value="1"/>
</dbReference>
<protein>
    <recommendedName>
        <fullName evidence="1">protein acetyllysine N-acetyltransferase</fullName>
        <ecNumber evidence="1">2.3.1.286</ecNumber>
    </recommendedName>
</protein>